<proteinExistence type="inferred from homology"/>
<dbReference type="InterPro" id="IPR005632">
    <property type="entry name" value="Chaperone_Skp"/>
</dbReference>
<dbReference type="EMBL" id="QKTW01000006">
    <property type="protein sequence ID" value="PZF74270.1"/>
    <property type="molecule type" value="Genomic_DNA"/>
</dbReference>
<comment type="caution">
    <text evidence="5">The sequence shown here is derived from an EMBL/GenBank/DDBJ whole genome shotgun (WGS) entry which is preliminary data.</text>
</comment>
<accession>A0A2W2APF2</accession>
<feature type="chain" id="PRO_5016007683" evidence="4">
    <location>
        <begin position="22"/>
        <end position="168"/>
    </location>
</feature>
<dbReference type="Proteomes" id="UP000248745">
    <property type="component" value="Unassembled WGS sequence"/>
</dbReference>
<dbReference type="Pfam" id="PF03938">
    <property type="entry name" value="OmpH"/>
    <property type="match status" value="1"/>
</dbReference>
<gene>
    <name evidence="5" type="ORF">DN068_04475</name>
</gene>
<dbReference type="GO" id="GO:0051082">
    <property type="term" value="F:unfolded protein binding"/>
    <property type="evidence" value="ECO:0007669"/>
    <property type="project" value="InterPro"/>
</dbReference>
<dbReference type="RefSeq" id="WP_110997686.1">
    <property type="nucleotide sequence ID" value="NZ_QKTW01000006.1"/>
</dbReference>
<dbReference type="InterPro" id="IPR024930">
    <property type="entry name" value="Skp_dom_sf"/>
</dbReference>
<evidence type="ECO:0000313" key="6">
    <source>
        <dbReference type="Proteomes" id="UP000248745"/>
    </source>
</evidence>
<dbReference type="SUPFAM" id="SSF111384">
    <property type="entry name" value="OmpH-like"/>
    <property type="match status" value="1"/>
</dbReference>
<dbReference type="GO" id="GO:0005829">
    <property type="term" value="C:cytosol"/>
    <property type="evidence" value="ECO:0007669"/>
    <property type="project" value="TreeGrafter"/>
</dbReference>
<feature type="signal peptide" evidence="4">
    <location>
        <begin position="1"/>
        <end position="21"/>
    </location>
</feature>
<dbReference type="AlphaFoldDB" id="A0A2W2APF2"/>
<comment type="similarity">
    <text evidence="1">Belongs to the Skp family.</text>
</comment>
<sequence length="168" mass="19025">MKKFVLFLAIGLMFGATALKAQTKFGYVNSQELLSMMPDVSKADTALKVYAKSFQDQLDAMSKEYDKKVQDFQANEKTMTDAVKEVKYKEIQQLQERMQSTNESAQEKVANKRQELYKPLLEKADKAIKEVAKEKGYDYVFDASAGSLLYAKETDNILPLVKAKLGIK</sequence>
<keyword evidence="3" id="KW-0175">Coiled coil</keyword>
<dbReference type="GO" id="GO:0050821">
    <property type="term" value="P:protein stabilization"/>
    <property type="evidence" value="ECO:0007669"/>
    <property type="project" value="TreeGrafter"/>
</dbReference>
<keyword evidence="2 4" id="KW-0732">Signal</keyword>
<evidence type="ECO:0000256" key="3">
    <source>
        <dbReference type="SAM" id="Coils"/>
    </source>
</evidence>
<name>A0A2W2APF2_9BACT</name>
<dbReference type="Gene3D" id="3.30.910.20">
    <property type="entry name" value="Skp domain"/>
    <property type="match status" value="1"/>
</dbReference>
<reference evidence="5 6" key="1">
    <citation type="submission" date="2018-06" db="EMBL/GenBank/DDBJ databases">
        <title>Mucibacter soli gen. nov., sp. nov., a new member of the family Chitinophagaceae producing mucin.</title>
        <authorList>
            <person name="Kim M.-K."/>
            <person name="Park S."/>
            <person name="Kim T.-S."/>
            <person name="Joung Y."/>
            <person name="Han J.-H."/>
            <person name="Kim S.B."/>
        </authorList>
    </citation>
    <scope>NUCLEOTIDE SEQUENCE [LARGE SCALE GENOMIC DNA]</scope>
    <source>
        <strain evidence="5 6">R1-15</strain>
    </source>
</reference>
<organism evidence="5 6">
    <name type="scientific">Taibaiella soli</name>
    <dbReference type="NCBI Taxonomy" id="1649169"/>
    <lineage>
        <taxon>Bacteria</taxon>
        <taxon>Pseudomonadati</taxon>
        <taxon>Bacteroidota</taxon>
        <taxon>Chitinophagia</taxon>
        <taxon>Chitinophagales</taxon>
        <taxon>Chitinophagaceae</taxon>
        <taxon>Taibaiella</taxon>
    </lineage>
</organism>
<evidence type="ECO:0000313" key="5">
    <source>
        <dbReference type="EMBL" id="PZF74270.1"/>
    </source>
</evidence>
<feature type="coiled-coil region" evidence="3">
    <location>
        <begin position="84"/>
        <end position="115"/>
    </location>
</feature>
<evidence type="ECO:0000256" key="2">
    <source>
        <dbReference type="ARBA" id="ARBA00022729"/>
    </source>
</evidence>
<dbReference type="SMART" id="SM00935">
    <property type="entry name" value="OmpH"/>
    <property type="match status" value="1"/>
</dbReference>
<dbReference type="PANTHER" id="PTHR35089">
    <property type="entry name" value="CHAPERONE PROTEIN SKP"/>
    <property type="match status" value="1"/>
</dbReference>
<protein>
    <submittedName>
        <fullName evidence="5">OmpH family outer membrane protein</fullName>
    </submittedName>
</protein>
<dbReference type="PANTHER" id="PTHR35089:SF1">
    <property type="entry name" value="CHAPERONE PROTEIN SKP"/>
    <property type="match status" value="1"/>
</dbReference>
<evidence type="ECO:0000256" key="1">
    <source>
        <dbReference type="ARBA" id="ARBA00009091"/>
    </source>
</evidence>
<dbReference type="OrthoDB" id="1524711at2"/>
<keyword evidence="6" id="KW-1185">Reference proteome</keyword>
<evidence type="ECO:0000256" key="4">
    <source>
        <dbReference type="SAM" id="SignalP"/>
    </source>
</evidence>